<evidence type="ECO:0000313" key="3">
    <source>
        <dbReference type="EMBL" id="KIY21920.1"/>
    </source>
</evidence>
<evidence type="ECO:0000259" key="2">
    <source>
        <dbReference type="PROSITE" id="PS50975"/>
    </source>
</evidence>
<dbReference type="InterPro" id="IPR026838">
    <property type="entry name" value="YheC/D"/>
</dbReference>
<keyword evidence="4" id="KW-1185">Reference proteome</keyword>
<dbReference type="InterPro" id="IPR011761">
    <property type="entry name" value="ATP-grasp"/>
</dbReference>
<dbReference type="GO" id="GO:0005524">
    <property type="term" value="F:ATP binding"/>
    <property type="evidence" value="ECO:0007669"/>
    <property type="project" value="UniProtKB-UniRule"/>
</dbReference>
<dbReference type="PROSITE" id="PS50975">
    <property type="entry name" value="ATP_GRASP"/>
    <property type="match status" value="1"/>
</dbReference>
<dbReference type="OrthoDB" id="7869153at2"/>
<dbReference type="RefSeq" id="WP_044393821.1">
    <property type="nucleotide sequence ID" value="NZ_JXIQ01000088.1"/>
</dbReference>
<keyword evidence="1" id="KW-0067">ATP-binding</keyword>
<reference evidence="3 4" key="1">
    <citation type="submission" date="2015-01" db="EMBL/GenBank/DDBJ databases">
        <title>Draft genome sequences of the supercritical CO2 tolerant bacteria Bacillus subterraneus MITOT1 and Bacillus cereus MIT0214.</title>
        <authorList>
            <person name="Peet K.C."/>
            <person name="Thompson J.R."/>
        </authorList>
    </citation>
    <scope>NUCLEOTIDE SEQUENCE [LARGE SCALE GENOMIC DNA]</scope>
    <source>
        <strain evidence="3 4">MITOT1</strain>
    </source>
</reference>
<dbReference type="Pfam" id="PF14398">
    <property type="entry name" value="ATPgrasp_YheCD"/>
    <property type="match status" value="1"/>
</dbReference>
<organism evidence="3 4">
    <name type="scientific">Mesobacillus subterraneus</name>
    <dbReference type="NCBI Taxonomy" id="285983"/>
    <lineage>
        <taxon>Bacteria</taxon>
        <taxon>Bacillati</taxon>
        <taxon>Bacillota</taxon>
        <taxon>Bacilli</taxon>
        <taxon>Bacillales</taxon>
        <taxon>Bacillaceae</taxon>
        <taxon>Mesobacillus</taxon>
    </lineage>
</organism>
<name>A0A0D6Z9A3_9BACI</name>
<sequence>MNLSYRPESKEWTHEAKALETISFGFNEIAIRSTPSSIRSKETLSFPFKNKDGNLGPLVGVMTSMSKEMALAGNSSLFQSLQKLIRERNGLVVVFPPETVVKDGLTGLTFLPEANIWIPVKTPLPHLVFNRVPFRKAEQQQAFKDAANYFTALGIPFFNPAFLNKDTLYAIFASHPSLRKHMPESISVKTMIQLAAFLEKHQGIYLKPAASSKGIGIFRLRQLNGHIEIKSRSHRNMFTNVEEFWKAKSRQLLKHDYIAQKEIKPAAIDGKRFDFRVHAHDGLNGYEVTGIGIRQSEQEDLTTHVPNGGIVLPYRKVKHPRHDEFFAWAVKEIGQLLTKKLGYFGEFSLDAALTEEEEYVIFEVNSKPMSFDETQIEEKRILALVDLFFRKTGFSD</sequence>
<dbReference type="AlphaFoldDB" id="A0A0D6Z9A3"/>
<protein>
    <recommendedName>
        <fullName evidence="2">ATP-grasp domain-containing protein</fullName>
    </recommendedName>
</protein>
<gene>
    <name evidence="3" type="ORF">UB32_11160</name>
</gene>
<evidence type="ECO:0000313" key="4">
    <source>
        <dbReference type="Proteomes" id="UP000032512"/>
    </source>
</evidence>
<dbReference type="Proteomes" id="UP000032512">
    <property type="component" value="Unassembled WGS sequence"/>
</dbReference>
<accession>A0A0D6Z9A3</accession>
<keyword evidence="1" id="KW-0547">Nucleotide-binding</keyword>
<comment type="caution">
    <text evidence="3">The sequence shown here is derived from an EMBL/GenBank/DDBJ whole genome shotgun (WGS) entry which is preliminary data.</text>
</comment>
<dbReference type="EMBL" id="JXIQ01000088">
    <property type="protein sequence ID" value="KIY21920.1"/>
    <property type="molecule type" value="Genomic_DNA"/>
</dbReference>
<proteinExistence type="predicted"/>
<dbReference type="PATRIC" id="fig|285983.3.peg.885"/>
<dbReference type="GO" id="GO:0046872">
    <property type="term" value="F:metal ion binding"/>
    <property type="evidence" value="ECO:0007669"/>
    <property type="project" value="InterPro"/>
</dbReference>
<feature type="domain" description="ATP-grasp" evidence="2">
    <location>
        <begin position="330"/>
        <end position="393"/>
    </location>
</feature>
<dbReference type="SUPFAM" id="SSF56059">
    <property type="entry name" value="Glutathione synthetase ATP-binding domain-like"/>
    <property type="match status" value="1"/>
</dbReference>
<dbReference type="Gene3D" id="3.30.470.20">
    <property type="entry name" value="ATP-grasp fold, B domain"/>
    <property type="match status" value="1"/>
</dbReference>
<evidence type="ECO:0000256" key="1">
    <source>
        <dbReference type="PROSITE-ProRule" id="PRU00409"/>
    </source>
</evidence>